<reference evidence="1" key="1">
    <citation type="submission" date="2020-03" db="EMBL/GenBank/DDBJ databases">
        <title>The deep terrestrial virosphere.</title>
        <authorList>
            <person name="Holmfeldt K."/>
            <person name="Nilsson E."/>
            <person name="Simone D."/>
            <person name="Lopez-Fernandez M."/>
            <person name="Wu X."/>
            <person name="de Brujin I."/>
            <person name="Lundin D."/>
            <person name="Andersson A."/>
            <person name="Bertilsson S."/>
            <person name="Dopson M."/>
        </authorList>
    </citation>
    <scope>NUCLEOTIDE SEQUENCE</scope>
    <source>
        <strain evidence="1">MM415B05628</strain>
    </source>
</reference>
<protein>
    <submittedName>
        <fullName evidence="1">Uncharacterized protein</fullName>
    </submittedName>
</protein>
<organism evidence="1">
    <name type="scientific">viral metagenome</name>
    <dbReference type="NCBI Taxonomy" id="1070528"/>
    <lineage>
        <taxon>unclassified sequences</taxon>
        <taxon>metagenomes</taxon>
        <taxon>organismal metagenomes</taxon>
    </lineage>
</organism>
<sequence>MGIISGINGAVYHFAELSNTAAVNDINYGPHAIVSSAIDFQSTGYEAGHFITITNSSATTANNNNGYWTVSAVSSGTMTIVQTLSTGTDTGTPTIAEKEPGIEKMGFYNWTINYNVEEYDASNFKESSGGRSYISGISDWTASADKYFLSTGGNLLDWMGDTVKVRFFNQYVANPGTTNTAQYLQGDTKVLGINFNSPVDALITSTLNFRGVGALTPVIRSTPWTT</sequence>
<name>A0A6M3LVU1_9ZZZZ</name>
<proteinExistence type="predicted"/>
<evidence type="ECO:0000313" key="1">
    <source>
        <dbReference type="EMBL" id="QJA98159.1"/>
    </source>
</evidence>
<gene>
    <name evidence="1" type="ORF">MM415B05628_0007</name>
</gene>
<dbReference type="AlphaFoldDB" id="A0A6M3LVU1"/>
<accession>A0A6M3LVU1</accession>
<dbReference type="EMBL" id="MT143557">
    <property type="protein sequence ID" value="QJA98159.1"/>
    <property type="molecule type" value="Genomic_DNA"/>
</dbReference>